<dbReference type="InterPro" id="IPR014001">
    <property type="entry name" value="Helicase_ATP-bd"/>
</dbReference>
<comment type="catalytic activity">
    <reaction evidence="12">
        <text>ATP + H2O = ADP + phosphate + H(+)</text>
        <dbReference type="Rhea" id="RHEA:13065"/>
        <dbReference type="ChEBI" id="CHEBI:15377"/>
        <dbReference type="ChEBI" id="CHEBI:15378"/>
        <dbReference type="ChEBI" id="CHEBI:30616"/>
        <dbReference type="ChEBI" id="CHEBI:43474"/>
        <dbReference type="ChEBI" id="CHEBI:456216"/>
        <dbReference type="EC" id="3.6.4.13"/>
    </reaction>
</comment>
<name>A0AAE0ZJQ1_9GAST</name>
<evidence type="ECO:0000256" key="14">
    <source>
        <dbReference type="SAM" id="MobiDB-lite"/>
    </source>
</evidence>
<evidence type="ECO:0000256" key="3">
    <source>
        <dbReference type="ARBA" id="ARBA00022517"/>
    </source>
</evidence>
<dbReference type="GO" id="GO:0005829">
    <property type="term" value="C:cytosol"/>
    <property type="evidence" value="ECO:0007669"/>
    <property type="project" value="TreeGrafter"/>
</dbReference>
<dbReference type="SUPFAM" id="SSF52540">
    <property type="entry name" value="P-loop containing nucleoside triphosphate hydrolases"/>
    <property type="match status" value="2"/>
</dbReference>
<dbReference type="InterPro" id="IPR027417">
    <property type="entry name" value="P-loop_NTPase"/>
</dbReference>
<keyword evidence="7" id="KW-0347">Helicase</keyword>
<comment type="caution">
    <text evidence="18">The sequence shown here is derived from an EMBL/GenBank/DDBJ whole genome shotgun (WGS) entry which is preliminary data.</text>
</comment>
<sequence length="638" mass="72084">MYAFGTKTILLGGKYKPRPNDHVIVCMYTYLPFQDSGTASHNIYKDFSKELSLLNKVSTIQASERELFCTGQKLKMDEGIEDAIPFHQMGIDDRILESISKLGWSQPTPIQEKAIPLALEGKDILARARTGSGKTAAYAIVVIQKLLHLKQTASEQATRAVILTPSKELCQQAHKNIRELTTGCSRDIKCVDVSPQIPLASQRPVLMEKPDIIVATPSRLLAHIRAENVKLKETLEMLVVDEADLLFSFGYEEDVRELLDNFPKIYQAFMMSATLGVDVINLKKMVLHNAVILKLEESQLPEATQLNQFHIKCEENDKFALIAALLKLNLVRGKTIFFVNSVNRCYLLKLFLDQFGIRSCILNPELPVNSRCHIVNQFNDGLYDYIIASDEITDPKKSGSKQKAKPKRSRKTDKEFSIARGIDFYNVSNVINFDFPQSTDSYIHRVGRTARADNPGTALSFVSIKDHDLLEQVETALLGENADDSDTIFKPYNFKMEEIEGFRYRAKDAIQAVTRSAIQEARMKDVKHEIFNSSKLKSYFDDNPQDLQALRHDKPLHTVKTSKELKHVPDYIVPQTLRGNKGRSRGKGASAKLNPQYQSASQTSQAGKKLRKRQADPLKSFEFAGLTEKKKKRGKRNK</sequence>
<feature type="compositionally biased region" description="Basic residues" evidence="14">
    <location>
        <begin position="629"/>
        <end position="638"/>
    </location>
</feature>
<dbReference type="Pfam" id="PF00270">
    <property type="entry name" value="DEAD"/>
    <property type="match status" value="1"/>
</dbReference>
<keyword evidence="19" id="KW-1185">Reference proteome</keyword>
<evidence type="ECO:0000256" key="11">
    <source>
        <dbReference type="ARBA" id="ARBA00038041"/>
    </source>
</evidence>
<evidence type="ECO:0000256" key="7">
    <source>
        <dbReference type="ARBA" id="ARBA00022806"/>
    </source>
</evidence>
<keyword evidence="6" id="KW-0378">Hydrolase</keyword>
<dbReference type="Gene3D" id="3.40.50.300">
    <property type="entry name" value="P-loop containing nucleotide triphosphate hydrolases"/>
    <property type="match status" value="2"/>
</dbReference>
<dbReference type="PANTHER" id="PTHR47959">
    <property type="entry name" value="ATP-DEPENDENT RNA HELICASE RHLE-RELATED"/>
    <property type="match status" value="1"/>
</dbReference>
<evidence type="ECO:0000313" key="19">
    <source>
        <dbReference type="Proteomes" id="UP001283361"/>
    </source>
</evidence>
<keyword evidence="3" id="KW-0690">Ribosome biogenesis</keyword>
<dbReference type="InterPro" id="IPR001650">
    <property type="entry name" value="Helicase_C-like"/>
</dbReference>
<comment type="subcellular location">
    <subcellularLocation>
        <location evidence="1">Nucleus</location>
        <location evidence="1">Nucleolus</location>
    </subcellularLocation>
</comment>
<dbReference type="GO" id="GO:0003724">
    <property type="term" value="F:RNA helicase activity"/>
    <property type="evidence" value="ECO:0007669"/>
    <property type="project" value="UniProtKB-EC"/>
</dbReference>
<feature type="region of interest" description="Disordered" evidence="14">
    <location>
        <begin position="574"/>
        <end position="638"/>
    </location>
</feature>
<feature type="compositionally biased region" description="Polar residues" evidence="14">
    <location>
        <begin position="593"/>
        <end position="606"/>
    </location>
</feature>
<dbReference type="PROSITE" id="PS51192">
    <property type="entry name" value="HELICASE_ATP_BIND_1"/>
    <property type="match status" value="1"/>
</dbReference>
<proteinExistence type="inferred from homology"/>
<feature type="domain" description="DEAD-box RNA helicase Q" evidence="17">
    <location>
        <begin position="84"/>
        <end position="112"/>
    </location>
</feature>
<evidence type="ECO:0000256" key="6">
    <source>
        <dbReference type="ARBA" id="ARBA00022801"/>
    </source>
</evidence>
<keyword evidence="8" id="KW-0067">ATP-binding</keyword>
<evidence type="ECO:0000313" key="18">
    <source>
        <dbReference type="EMBL" id="KAK3770377.1"/>
    </source>
</evidence>
<dbReference type="Pfam" id="PF00271">
    <property type="entry name" value="Helicase_C"/>
    <property type="match status" value="1"/>
</dbReference>
<dbReference type="GO" id="GO:0006364">
    <property type="term" value="P:rRNA processing"/>
    <property type="evidence" value="ECO:0007669"/>
    <property type="project" value="UniProtKB-KW"/>
</dbReference>
<keyword evidence="4" id="KW-0698">rRNA processing</keyword>
<evidence type="ECO:0000256" key="13">
    <source>
        <dbReference type="PROSITE-ProRule" id="PRU00552"/>
    </source>
</evidence>
<keyword evidence="5" id="KW-0547">Nucleotide-binding</keyword>
<dbReference type="FunFam" id="3.40.50.300:FF:001046">
    <property type="entry name" value="Probable ATP-dependent RNA helicase ddx56"/>
    <property type="match status" value="1"/>
</dbReference>
<evidence type="ECO:0000256" key="2">
    <source>
        <dbReference type="ARBA" id="ARBA00012552"/>
    </source>
</evidence>
<reference evidence="18" key="1">
    <citation type="journal article" date="2023" name="G3 (Bethesda)">
        <title>A reference genome for the long-term kleptoplast-retaining sea slug Elysia crispata morphotype clarki.</title>
        <authorList>
            <person name="Eastman K.E."/>
            <person name="Pendleton A.L."/>
            <person name="Shaikh M.A."/>
            <person name="Suttiyut T."/>
            <person name="Ogas R."/>
            <person name="Tomko P."/>
            <person name="Gavelis G."/>
            <person name="Widhalm J.R."/>
            <person name="Wisecaver J.H."/>
        </authorList>
    </citation>
    <scope>NUCLEOTIDE SEQUENCE</scope>
    <source>
        <strain evidence="18">ECLA1</strain>
    </source>
</reference>
<dbReference type="GO" id="GO:0005730">
    <property type="term" value="C:nucleolus"/>
    <property type="evidence" value="ECO:0007669"/>
    <property type="project" value="UniProtKB-SubCell"/>
</dbReference>
<dbReference type="EMBL" id="JAWDGP010003850">
    <property type="protein sequence ID" value="KAK3770377.1"/>
    <property type="molecule type" value="Genomic_DNA"/>
</dbReference>
<dbReference type="SMART" id="SM00490">
    <property type="entry name" value="HELICc"/>
    <property type="match status" value="1"/>
</dbReference>
<protein>
    <recommendedName>
        <fullName evidence="2">RNA helicase</fullName>
        <ecNumber evidence="2">3.6.4.13</ecNumber>
    </recommendedName>
</protein>
<dbReference type="PANTHER" id="PTHR47959:SF21">
    <property type="entry name" value="DEAD-BOX HELICASE 56"/>
    <property type="match status" value="1"/>
</dbReference>
<dbReference type="AlphaFoldDB" id="A0AAE0ZJQ1"/>
<keyword evidence="10" id="KW-0539">Nucleus</keyword>
<evidence type="ECO:0000256" key="9">
    <source>
        <dbReference type="ARBA" id="ARBA00022884"/>
    </source>
</evidence>
<dbReference type="InterPro" id="IPR014014">
    <property type="entry name" value="RNA_helicase_DEAD_Q_motif"/>
</dbReference>
<dbReference type="Proteomes" id="UP001283361">
    <property type="component" value="Unassembled WGS sequence"/>
</dbReference>
<dbReference type="InterPro" id="IPR050079">
    <property type="entry name" value="DEAD_box_RNA_helicase"/>
</dbReference>
<dbReference type="GO" id="GO:0005524">
    <property type="term" value="F:ATP binding"/>
    <property type="evidence" value="ECO:0007669"/>
    <property type="project" value="UniProtKB-KW"/>
</dbReference>
<feature type="short sequence motif" description="Q motif" evidence="13">
    <location>
        <begin position="84"/>
        <end position="112"/>
    </location>
</feature>
<dbReference type="InterPro" id="IPR011545">
    <property type="entry name" value="DEAD/DEAH_box_helicase_dom"/>
</dbReference>
<dbReference type="CDD" id="cd18787">
    <property type="entry name" value="SF2_C_DEAD"/>
    <property type="match status" value="1"/>
</dbReference>
<keyword evidence="9" id="KW-0694">RNA-binding</keyword>
<evidence type="ECO:0000259" key="15">
    <source>
        <dbReference type="PROSITE" id="PS51192"/>
    </source>
</evidence>
<evidence type="ECO:0000256" key="4">
    <source>
        <dbReference type="ARBA" id="ARBA00022552"/>
    </source>
</evidence>
<evidence type="ECO:0000256" key="8">
    <source>
        <dbReference type="ARBA" id="ARBA00022840"/>
    </source>
</evidence>
<comment type="similarity">
    <text evidence="11">Belongs to the DEAD box helicase family. DDX56/DBP9 subfamily.</text>
</comment>
<dbReference type="PROSITE" id="PS51195">
    <property type="entry name" value="Q_MOTIF"/>
    <property type="match status" value="1"/>
</dbReference>
<accession>A0AAE0ZJQ1</accession>
<evidence type="ECO:0000256" key="5">
    <source>
        <dbReference type="ARBA" id="ARBA00022741"/>
    </source>
</evidence>
<evidence type="ECO:0000256" key="12">
    <source>
        <dbReference type="ARBA" id="ARBA00047984"/>
    </source>
</evidence>
<organism evidence="18 19">
    <name type="scientific">Elysia crispata</name>
    <name type="common">lettuce slug</name>
    <dbReference type="NCBI Taxonomy" id="231223"/>
    <lineage>
        <taxon>Eukaryota</taxon>
        <taxon>Metazoa</taxon>
        <taxon>Spiralia</taxon>
        <taxon>Lophotrochozoa</taxon>
        <taxon>Mollusca</taxon>
        <taxon>Gastropoda</taxon>
        <taxon>Heterobranchia</taxon>
        <taxon>Euthyneura</taxon>
        <taxon>Panpulmonata</taxon>
        <taxon>Sacoglossa</taxon>
        <taxon>Placobranchoidea</taxon>
        <taxon>Plakobranchidae</taxon>
        <taxon>Elysia</taxon>
    </lineage>
</organism>
<evidence type="ECO:0000259" key="16">
    <source>
        <dbReference type="PROSITE" id="PS51194"/>
    </source>
</evidence>
<evidence type="ECO:0000256" key="10">
    <source>
        <dbReference type="ARBA" id="ARBA00023242"/>
    </source>
</evidence>
<dbReference type="CDD" id="cd17961">
    <property type="entry name" value="DEADc_DDX56"/>
    <property type="match status" value="1"/>
</dbReference>
<dbReference type="EC" id="3.6.4.13" evidence="2"/>
<gene>
    <name evidence="18" type="ORF">RRG08_036128</name>
</gene>
<evidence type="ECO:0000256" key="1">
    <source>
        <dbReference type="ARBA" id="ARBA00004604"/>
    </source>
</evidence>
<evidence type="ECO:0000259" key="17">
    <source>
        <dbReference type="PROSITE" id="PS51195"/>
    </source>
</evidence>
<feature type="domain" description="Helicase C-terminal" evidence="16">
    <location>
        <begin position="305"/>
        <end position="500"/>
    </location>
</feature>
<dbReference type="SMART" id="SM00487">
    <property type="entry name" value="DEXDc"/>
    <property type="match status" value="1"/>
</dbReference>
<dbReference type="GO" id="GO:0003723">
    <property type="term" value="F:RNA binding"/>
    <property type="evidence" value="ECO:0007669"/>
    <property type="project" value="UniProtKB-KW"/>
</dbReference>
<dbReference type="GO" id="GO:0016787">
    <property type="term" value="F:hydrolase activity"/>
    <property type="evidence" value="ECO:0007669"/>
    <property type="project" value="UniProtKB-KW"/>
</dbReference>
<dbReference type="PROSITE" id="PS51194">
    <property type="entry name" value="HELICASE_CTER"/>
    <property type="match status" value="1"/>
</dbReference>
<feature type="domain" description="Helicase ATP-binding" evidence="15">
    <location>
        <begin position="115"/>
        <end position="293"/>
    </location>
</feature>